<proteinExistence type="predicted"/>
<feature type="region of interest" description="Disordered" evidence="1">
    <location>
        <begin position="34"/>
        <end position="62"/>
    </location>
</feature>
<accession>A0ABY6KZZ4</accession>
<evidence type="ECO:0000256" key="1">
    <source>
        <dbReference type="SAM" id="MobiDB-lite"/>
    </source>
</evidence>
<name>A0ABY6KZZ4_9ARAC</name>
<dbReference type="PANTHER" id="PTHR46599">
    <property type="entry name" value="PIGGYBAC TRANSPOSABLE ELEMENT-DERIVED PROTEIN 4"/>
    <property type="match status" value="1"/>
</dbReference>
<feature type="domain" description="PiggyBac transposable element-derived protein 4 C-terminal zinc-finger" evidence="2">
    <location>
        <begin position="461"/>
        <end position="510"/>
    </location>
</feature>
<sequence length="1332" mass="154047">MNPLYQPSTSKGLGSEVHLDEDIQDILEYLYDSGSEIDDEVKDPDYENSASDELEFEEEEREEIPAKRLRLEVAPVCMLTTCRETSTAAAGSNVAAGTWRKDDPSPPTPPPFTARPGLNLVGDVSSPFDAFSLFFTENIFKSIKEETNRYARSIIDRESKKGPLKPHGMLAKWKAVSVAQIKLFFCVIIDMSLVKKPGMKDYWSTHGFLKNAFCQSINMPRTLFMRILSMLHLNDNSKYIEYGKPGHDRLFKIRPVLESLIYSFGNAYTPQQNLTIDEAMCPFRGRVGFRVYIKGKPHKYGIKIFQICEAVSGYAYNLDIYTGKDPEQPEHNSIPNLVDRLAKRKTMPKTEFSQKLKRGEIIKMRRKHLLAIKWKDVRDVFMLSTVHEGKMMPVKPKTPTREELFKPDAVIDYNKGKDFYLAVGGELLNQASIEHSEKETTSKTDVARLLGKHYCYKIAPESGKAAQRRCKVCADSAKHKTGKVARKDTRFECKQCKIPLCVGECFEKYHTEMNWHFRFDLFSETWHRLHLPLLNQWKHHQLPRNNQSLGEIEILREVKVFRERKGDQQMKSADAAHVRRLFDGEGMFEDGLKGMNLSKSDMAIKSRNHYQGARKWSDTSLNEMLAFIGIIFNMGNHKKNRIKDFWTKERCLRTSWFGEIMTRNRFELLYRFFTTCDSYHMPKYTDPNYDPTMKFNDLIKYMNFKFLFHYKPKQYISIDESLVCLKNKTRIRQYMPGKHHGRFGIKLWMVCESETGYCLQFEPYKGKLGQIHKSLSYDVPMKLLTNSNLLNKGHHIVVDNFFTSIDLARDLAKNGTYLTGTVRANRKGFPAAIKTANYSSNNIIYLRNQEILAIGYKEKPSKPPVRFLSTYCDAISEAKPRRPNSEYPQVKNIYDKYMGGVDLNDMMMYVYMDERKGQKFHRKVVINILHRALLNSYIIYLQHCKDSPLLSRQKFNISVINSLVENIQEPCNPSTSQIQVQSLPQKREMRVKAEVETHAISMSEEHDQHLPVDVYETIIQSPVNFSIMADFVNNIGVTSVGGVQYVPYTPEEGDSHYLSFQNSAYVQDTIHDWGDESGAFSPWFTRWEHRVHRVVPPAVIAAAEMMDAPLRVQFIAALEQQIDGVDQWRCVGERMNFTRESFRAAYRRLVSFIPRPVAAKYPKLLGRCRFDRKGSPAFLVSNEIDVCNVGDERDDIQCNFSDEQFWAPADLTNAQMWTGVALRCDWLTEEVVEEEINRCFEALKQHQAIDVNYSRTPQIRKFSNSETPKFGKCEALKSLDVALKYLEKRTEPEMLASYNTINSLRTMFMREEEALLNNPKKQTTISNFFAKP</sequence>
<reference evidence="4 5" key="1">
    <citation type="submission" date="2022-01" db="EMBL/GenBank/DDBJ databases">
        <title>A chromosomal length assembly of Cordylochernes scorpioides.</title>
        <authorList>
            <person name="Zeh D."/>
            <person name="Zeh J."/>
        </authorList>
    </citation>
    <scope>NUCLEOTIDE SEQUENCE [LARGE SCALE GENOMIC DNA]</scope>
    <source>
        <strain evidence="4">IN4F17</strain>
        <tissue evidence="4">Whole Body</tissue>
    </source>
</reference>
<feature type="domain" description="PiggyBac transposable element-derived protein" evidence="3">
    <location>
        <begin position="605"/>
        <end position="937"/>
    </location>
</feature>
<feature type="domain" description="PiggyBac transposable element-derived protein" evidence="3">
    <location>
        <begin position="126"/>
        <end position="341"/>
    </location>
</feature>
<evidence type="ECO:0008006" key="6">
    <source>
        <dbReference type="Google" id="ProtNLM"/>
    </source>
</evidence>
<dbReference type="InterPro" id="IPR029526">
    <property type="entry name" value="PGBD"/>
</dbReference>
<evidence type="ECO:0000259" key="2">
    <source>
        <dbReference type="Pfam" id="PF13842"/>
    </source>
</evidence>
<evidence type="ECO:0000313" key="4">
    <source>
        <dbReference type="EMBL" id="UYV73243.1"/>
    </source>
</evidence>
<dbReference type="PANTHER" id="PTHR46599:SF3">
    <property type="entry name" value="PIGGYBAC TRANSPOSABLE ELEMENT-DERIVED PROTEIN 4"/>
    <property type="match status" value="1"/>
</dbReference>
<dbReference type="Proteomes" id="UP001235939">
    <property type="component" value="Chromosome 10"/>
</dbReference>
<evidence type="ECO:0000313" key="5">
    <source>
        <dbReference type="Proteomes" id="UP001235939"/>
    </source>
</evidence>
<keyword evidence="5" id="KW-1185">Reference proteome</keyword>
<feature type="compositionally biased region" description="Acidic residues" evidence="1">
    <location>
        <begin position="50"/>
        <end position="62"/>
    </location>
</feature>
<dbReference type="Pfam" id="PF13842">
    <property type="entry name" value="zf-Tnp_2"/>
    <property type="match status" value="1"/>
</dbReference>
<dbReference type="EMBL" id="CP092872">
    <property type="protein sequence ID" value="UYV73243.1"/>
    <property type="molecule type" value="Genomic_DNA"/>
</dbReference>
<organism evidence="4 5">
    <name type="scientific">Cordylochernes scorpioides</name>
    <dbReference type="NCBI Taxonomy" id="51811"/>
    <lineage>
        <taxon>Eukaryota</taxon>
        <taxon>Metazoa</taxon>
        <taxon>Ecdysozoa</taxon>
        <taxon>Arthropoda</taxon>
        <taxon>Chelicerata</taxon>
        <taxon>Arachnida</taxon>
        <taxon>Pseudoscorpiones</taxon>
        <taxon>Cheliferoidea</taxon>
        <taxon>Chernetidae</taxon>
        <taxon>Cordylochernes</taxon>
    </lineage>
</organism>
<evidence type="ECO:0000259" key="3">
    <source>
        <dbReference type="Pfam" id="PF13843"/>
    </source>
</evidence>
<feature type="region of interest" description="Disordered" evidence="1">
    <location>
        <begin position="91"/>
        <end position="112"/>
    </location>
</feature>
<dbReference type="InterPro" id="IPR032718">
    <property type="entry name" value="PGBD4_Znf_C"/>
</dbReference>
<protein>
    <recommendedName>
        <fullName evidence="6">PiggyBac transposable element-derived protein domain-containing protein</fullName>
    </recommendedName>
</protein>
<gene>
    <name evidence="4" type="ORF">LAZ67_10002324</name>
</gene>
<dbReference type="Pfam" id="PF13843">
    <property type="entry name" value="DDE_Tnp_1_7"/>
    <property type="match status" value="2"/>
</dbReference>